<evidence type="ECO:0000256" key="1">
    <source>
        <dbReference type="ARBA" id="ARBA00007409"/>
    </source>
</evidence>
<reference evidence="7 8" key="1">
    <citation type="journal article" date="2020" name="bioRxiv">
        <title>A chromosome-scale genome assembly for the Fusarium oxysporum strain Fo5176 to establish a model Arabidopsis-fungal pathosystem.</title>
        <authorList>
            <person name="Fokkens L."/>
            <person name="Guo L."/>
            <person name="Dora S."/>
            <person name="Wang B."/>
            <person name="Ye K."/>
            <person name="Sanchez-Rodriguez C."/>
            <person name="Croll D."/>
        </authorList>
    </citation>
    <scope>NUCLEOTIDE SEQUENCE [LARGE SCALE GENOMIC DNA]</scope>
    <source>
        <strain evidence="7 8">Fo5176</strain>
    </source>
</reference>
<dbReference type="Proteomes" id="UP000593570">
    <property type="component" value="Unassembled WGS sequence"/>
</dbReference>
<evidence type="ECO:0000256" key="5">
    <source>
        <dbReference type="SAM" id="MobiDB-lite"/>
    </source>
</evidence>
<name>A0A8H6LN68_FUSOX</name>
<dbReference type="SUPFAM" id="SSF52833">
    <property type="entry name" value="Thioredoxin-like"/>
    <property type="match status" value="1"/>
</dbReference>
<dbReference type="InterPro" id="IPR036249">
    <property type="entry name" value="Thioredoxin-like_sf"/>
</dbReference>
<dbReference type="EMBL" id="JACDXP010000005">
    <property type="protein sequence ID" value="KAF6524600.1"/>
    <property type="molecule type" value="Genomic_DNA"/>
</dbReference>
<dbReference type="GO" id="GO:0006749">
    <property type="term" value="P:glutathione metabolic process"/>
    <property type="evidence" value="ECO:0007669"/>
    <property type="project" value="TreeGrafter"/>
</dbReference>
<dbReference type="EC" id="2.5.1.18" evidence="2"/>
<comment type="catalytic activity">
    <reaction evidence="4">
        <text>RX + glutathione = an S-substituted glutathione + a halide anion + H(+)</text>
        <dbReference type="Rhea" id="RHEA:16437"/>
        <dbReference type="ChEBI" id="CHEBI:15378"/>
        <dbReference type="ChEBI" id="CHEBI:16042"/>
        <dbReference type="ChEBI" id="CHEBI:17792"/>
        <dbReference type="ChEBI" id="CHEBI:57925"/>
        <dbReference type="ChEBI" id="CHEBI:90779"/>
        <dbReference type="EC" id="2.5.1.18"/>
    </reaction>
</comment>
<dbReference type="SFLD" id="SFLDG00358">
    <property type="entry name" value="Main_(cytGST)"/>
    <property type="match status" value="1"/>
</dbReference>
<evidence type="ECO:0000256" key="2">
    <source>
        <dbReference type="ARBA" id="ARBA00012452"/>
    </source>
</evidence>
<dbReference type="PROSITE" id="PS50404">
    <property type="entry name" value="GST_NTER"/>
    <property type="match status" value="1"/>
</dbReference>
<dbReference type="PANTHER" id="PTHR43900">
    <property type="entry name" value="GLUTATHIONE S-TRANSFERASE RHO"/>
    <property type="match status" value="1"/>
</dbReference>
<dbReference type="Pfam" id="PF13409">
    <property type="entry name" value="GST_N_2"/>
    <property type="match status" value="1"/>
</dbReference>
<dbReference type="GO" id="GO:0005737">
    <property type="term" value="C:cytoplasm"/>
    <property type="evidence" value="ECO:0007669"/>
    <property type="project" value="TreeGrafter"/>
</dbReference>
<feature type="region of interest" description="Disordered" evidence="5">
    <location>
        <begin position="464"/>
        <end position="504"/>
    </location>
</feature>
<dbReference type="GO" id="GO:0043295">
    <property type="term" value="F:glutathione binding"/>
    <property type="evidence" value="ECO:0007669"/>
    <property type="project" value="TreeGrafter"/>
</dbReference>
<dbReference type="SFLD" id="SFLDS00019">
    <property type="entry name" value="Glutathione_Transferase_(cytos"/>
    <property type="match status" value="1"/>
</dbReference>
<dbReference type="InterPro" id="IPR004045">
    <property type="entry name" value="Glutathione_S-Trfase_N"/>
</dbReference>
<dbReference type="InterPro" id="IPR040079">
    <property type="entry name" value="Glutathione_S-Trfase"/>
</dbReference>
<dbReference type="Gene3D" id="3.40.30.10">
    <property type="entry name" value="Glutaredoxin"/>
    <property type="match status" value="1"/>
</dbReference>
<proteinExistence type="inferred from homology"/>
<accession>A0A8H6LN68</accession>
<organism evidence="7 8">
    <name type="scientific">Fusarium oxysporum f. sp. conglutinans</name>
    <dbReference type="NCBI Taxonomy" id="100902"/>
    <lineage>
        <taxon>Eukaryota</taxon>
        <taxon>Fungi</taxon>
        <taxon>Dikarya</taxon>
        <taxon>Ascomycota</taxon>
        <taxon>Pezizomycotina</taxon>
        <taxon>Sordariomycetes</taxon>
        <taxon>Hypocreomycetidae</taxon>
        <taxon>Hypocreales</taxon>
        <taxon>Nectriaceae</taxon>
        <taxon>Fusarium</taxon>
        <taxon>Fusarium oxysporum species complex</taxon>
    </lineage>
</organism>
<comment type="caution">
    <text evidence="7">The sequence shown here is derived from an EMBL/GenBank/DDBJ whole genome shotgun (WGS) entry which is preliminary data.</text>
</comment>
<evidence type="ECO:0000256" key="3">
    <source>
        <dbReference type="ARBA" id="ARBA00022679"/>
    </source>
</evidence>
<dbReference type="Pfam" id="PF00043">
    <property type="entry name" value="GST_C"/>
    <property type="match status" value="1"/>
</dbReference>
<comment type="similarity">
    <text evidence="1">Belongs to the GST superfamily.</text>
</comment>
<feature type="domain" description="GST N-terminal" evidence="6">
    <location>
        <begin position="2"/>
        <end position="88"/>
    </location>
</feature>
<dbReference type="SUPFAM" id="SSF47616">
    <property type="entry name" value="GST C-terminal domain-like"/>
    <property type="match status" value="1"/>
</dbReference>
<feature type="compositionally biased region" description="Polar residues" evidence="5">
    <location>
        <begin position="477"/>
        <end position="496"/>
    </location>
</feature>
<dbReference type="AlphaFoldDB" id="A0A8H6LN68"/>
<dbReference type="Gene3D" id="1.20.1050.10">
    <property type="match status" value="1"/>
</dbReference>
<evidence type="ECO:0000313" key="8">
    <source>
        <dbReference type="Proteomes" id="UP000593570"/>
    </source>
</evidence>
<sequence length="540" mass="60916">MSQLTLFTDSRFPCPQRLELVISELGLKITNIHQLDIIKREQQKPEFLEINPFGAVPCLQDRSHDPILVLTESRAIARYLADRYGGPDNKLIPDGGVAKPKFEEAASIELTSFDAVANPLAFEAYFKPQFMNQEVKEQVVKDLKVKLERVLRLLDQKLSTQPFMAGETVTLVDFFYVPYMHYLQDGVWPTLLEVSLVEGDMALSVTFFPGSLTTNAVWYGCDLSKRKFHGDLITDSELICGQLENFDGGVFHPMVLPVVFAGFEREKHIGTARKCLTQFVQRIHDLAHQDLRSMNGNEGFMRSESNKLEDCAPLMKGGCLASYFRLVSSLIHSKAAKPVSQPKTNSYQPQEEQEPAVLLWQNIRFLRIGLQNWQAQLRKMIDHIDQLHDTDFGLPVAARVPNSQTRLHILQEVGGRLKTRLQDLVDEYDEYIRQCTHIMDGLTLETQLELNSIGRKDARINQEISRPNPARAEKTAESAQPTGLQEKTTPQKSGRSTGVCGMYPSHQSKVDKVSQYTGRLRRTALCACQQTCGAPYVSAS</sequence>
<dbReference type="InterPro" id="IPR004046">
    <property type="entry name" value="GST_C"/>
</dbReference>
<evidence type="ECO:0000259" key="6">
    <source>
        <dbReference type="PROSITE" id="PS50404"/>
    </source>
</evidence>
<dbReference type="GO" id="GO:0004364">
    <property type="term" value="F:glutathione transferase activity"/>
    <property type="evidence" value="ECO:0007669"/>
    <property type="project" value="UniProtKB-EC"/>
</dbReference>
<gene>
    <name evidence="7" type="ORF">HZS61_013099</name>
</gene>
<dbReference type="PANTHER" id="PTHR43900:SF3">
    <property type="entry name" value="GLUTATHIONE S-TRANSFERASE RHO"/>
    <property type="match status" value="1"/>
</dbReference>
<protein>
    <recommendedName>
        <fullName evidence="2">glutathione transferase</fullName>
        <ecNumber evidence="2">2.5.1.18</ecNumber>
    </recommendedName>
</protein>
<keyword evidence="3" id="KW-0808">Transferase</keyword>
<evidence type="ECO:0000256" key="4">
    <source>
        <dbReference type="ARBA" id="ARBA00047960"/>
    </source>
</evidence>
<dbReference type="InterPro" id="IPR036282">
    <property type="entry name" value="Glutathione-S-Trfase_C_sf"/>
</dbReference>
<evidence type="ECO:0000313" key="7">
    <source>
        <dbReference type="EMBL" id="KAF6524600.1"/>
    </source>
</evidence>